<dbReference type="InterPro" id="IPR023408">
    <property type="entry name" value="MscS_beta-dom_sf"/>
</dbReference>
<keyword evidence="3 5" id="KW-1133">Transmembrane helix</keyword>
<dbReference type="SUPFAM" id="SSF50182">
    <property type="entry name" value="Sm-like ribonucleoproteins"/>
    <property type="match status" value="1"/>
</dbReference>
<proteinExistence type="predicted"/>
<evidence type="ECO:0000256" key="2">
    <source>
        <dbReference type="ARBA" id="ARBA00022692"/>
    </source>
</evidence>
<dbReference type="RefSeq" id="WP_012635836.1">
    <property type="nucleotide sequence ID" value="NC_011899.1"/>
</dbReference>
<keyword evidence="4 5" id="KW-0472">Membrane</keyword>
<dbReference type="EMBL" id="CP001098">
    <property type="protein sequence ID" value="ACL69649.1"/>
    <property type="molecule type" value="Genomic_DNA"/>
</dbReference>
<evidence type="ECO:0000256" key="4">
    <source>
        <dbReference type="ARBA" id="ARBA00023136"/>
    </source>
</evidence>
<dbReference type="GO" id="GO:0016020">
    <property type="term" value="C:membrane"/>
    <property type="evidence" value="ECO:0007669"/>
    <property type="project" value="UniProtKB-SubCell"/>
</dbReference>
<dbReference type="eggNOG" id="COG0668">
    <property type="taxonomic scope" value="Bacteria"/>
</dbReference>
<dbReference type="Pfam" id="PF00924">
    <property type="entry name" value="MS_channel_2nd"/>
    <property type="match status" value="1"/>
</dbReference>
<name>B8CWI0_HALOH</name>
<dbReference type="PANTHER" id="PTHR30566:SF5">
    <property type="entry name" value="MECHANOSENSITIVE ION CHANNEL PROTEIN 1, MITOCHONDRIAL-RELATED"/>
    <property type="match status" value="1"/>
</dbReference>
<sequence>MEWLDNFININSEYRNKLIYTVIIVTVIAIIRWGINKIISSKVDDVALKYRWRKVSNYLSFLSGIIFVLPLWLKGFQSLMTFLGLFSAGLAIALRDLLSNLVGWLFIIWKRPFTLGDRIQIGEYSGDVIDIRIFQFSLVEIGEWVQADQSTGRVLHIPNGKVLNTSVANYTAGFEYIWNEIPVLVTFESNWEKARQILLDIVSKYVEDTENIVRKKNLNRHQKNT</sequence>
<dbReference type="InterPro" id="IPR010920">
    <property type="entry name" value="LSM_dom_sf"/>
</dbReference>
<dbReference type="KEGG" id="hor:Hore_08930"/>
<dbReference type="Proteomes" id="UP000000719">
    <property type="component" value="Chromosome"/>
</dbReference>
<dbReference type="HOGENOM" id="CLU_066007_2_1_9"/>
<evidence type="ECO:0000313" key="8">
    <source>
        <dbReference type="Proteomes" id="UP000000719"/>
    </source>
</evidence>
<dbReference type="InterPro" id="IPR006685">
    <property type="entry name" value="MscS_channel_2nd"/>
</dbReference>
<evidence type="ECO:0000256" key="5">
    <source>
        <dbReference type="SAM" id="Phobius"/>
    </source>
</evidence>
<feature type="transmembrane region" description="Helical" evidence="5">
    <location>
        <begin position="55"/>
        <end position="73"/>
    </location>
</feature>
<keyword evidence="8" id="KW-1185">Reference proteome</keyword>
<feature type="transmembrane region" description="Helical" evidence="5">
    <location>
        <begin position="85"/>
        <end position="109"/>
    </location>
</feature>
<feature type="domain" description="Mechanosensitive ion channel MscS" evidence="6">
    <location>
        <begin position="96"/>
        <end position="171"/>
    </location>
</feature>
<evidence type="ECO:0000256" key="1">
    <source>
        <dbReference type="ARBA" id="ARBA00004370"/>
    </source>
</evidence>
<evidence type="ECO:0000313" key="7">
    <source>
        <dbReference type="EMBL" id="ACL69649.1"/>
    </source>
</evidence>
<comment type="subcellular location">
    <subcellularLocation>
        <location evidence="1">Membrane</location>
    </subcellularLocation>
</comment>
<protein>
    <submittedName>
        <fullName evidence="7">MscS Mechanosensitive ion channel</fullName>
    </submittedName>
</protein>
<keyword evidence="2 5" id="KW-0812">Transmembrane</keyword>
<dbReference type="PANTHER" id="PTHR30566">
    <property type="entry name" value="YNAI-RELATED MECHANOSENSITIVE ION CHANNEL"/>
    <property type="match status" value="1"/>
</dbReference>
<dbReference type="STRING" id="373903.Hore_08930"/>
<organism evidence="7 8">
    <name type="scientific">Halothermothrix orenii (strain H 168 / OCM 544 / DSM 9562)</name>
    <dbReference type="NCBI Taxonomy" id="373903"/>
    <lineage>
        <taxon>Bacteria</taxon>
        <taxon>Bacillati</taxon>
        <taxon>Bacillota</taxon>
        <taxon>Clostridia</taxon>
        <taxon>Halanaerobiales</taxon>
        <taxon>Halothermotrichaceae</taxon>
        <taxon>Halothermothrix</taxon>
    </lineage>
</organism>
<dbReference type="Gene3D" id="2.30.30.60">
    <property type="match status" value="1"/>
</dbReference>
<accession>B8CWI0</accession>
<feature type="transmembrane region" description="Helical" evidence="5">
    <location>
        <begin position="18"/>
        <end position="35"/>
    </location>
</feature>
<dbReference type="Gene3D" id="1.10.287.1260">
    <property type="match status" value="1"/>
</dbReference>
<evidence type="ECO:0000256" key="3">
    <source>
        <dbReference type="ARBA" id="ARBA00022989"/>
    </source>
</evidence>
<dbReference type="AlphaFoldDB" id="B8CWI0"/>
<dbReference type="GO" id="GO:0055085">
    <property type="term" value="P:transmembrane transport"/>
    <property type="evidence" value="ECO:0007669"/>
    <property type="project" value="InterPro"/>
</dbReference>
<evidence type="ECO:0000259" key="6">
    <source>
        <dbReference type="Pfam" id="PF00924"/>
    </source>
</evidence>
<gene>
    <name evidence="7" type="ordered locus">Hore_08930</name>
</gene>
<reference evidence="7 8" key="1">
    <citation type="journal article" date="2009" name="PLoS ONE">
        <title>Genome analysis of the anaerobic thermohalophilic bacterium Halothermothrix orenii.</title>
        <authorList>
            <person name="Mavromatis K."/>
            <person name="Ivanova N."/>
            <person name="Anderson I."/>
            <person name="Lykidis A."/>
            <person name="Hooper S.D."/>
            <person name="Sun H."/>
            <person name="Kunin V."/>
            <person name="Lapidus A."/>
            <person name="Hugenholtz P."/>
            <person name="Patel B."/>
            <person name="Kyrpides N.C."/>
        </authorList>
    </citation>
    <scope>NUCLEOTIDE SEQUENCE [LARGE SCALE GENOMIC DNA]</scope>
    <source>
        <strain evidence="8">H 168 / OCM 544 / DSM 9562</strain>
    </source>
</reference>